<dbReference type="PATRIC" id="fig|217031.4.peg.2891"/>
<accession>A0A0Q9Y6M1</accession>
<keyword evidence="1" id="KW-0812">Transmembrane</keyword>
<feature type="transmembrane region" description="Helical" evidence="1">
    <location>
        <begin position="20"/>
        <end position="41"/>
    </location>
</feature>
<gene>
    <name evidence="2" type="ORF">ACA29_08785</name>
</gene>
<keyword evidence="1" id="KW-0472">Membrane</keyword>
<name>A0A0Q9Y6M1_9BACI</name>
<feature type="transmembrane region" description="Helical" evidence="1">
    <location>
        <begin position="53"/>
        <end position="69"/>
    </location>
</feature>
<dbReference type="EMBL" id="LGPB01000077">
    <property type="protein sequence ID" value="KRG13418.1"/>
    <property type="molecule type" value="Genomic_DNA"/>
</dbReference>
<evidence type="ECO:0000313" key="3">
    <source>
        <dbReference type="Proteomes" id="UP000053881"/>
    </source>
</evidence>
<keyword evidence="1" id="KW-1133">Transmembrane helix</keyword>
<evidence type="ECO:0000256" key="1">
    <source>
        <dbReference type="SAM" id="Phobius"/>
    </source>
</evidence>
<reference evidence="2 3" key="1">
    <citation type="submission" date="2015-06" db="EMBL/GenBank/DDBJ databases">
        <title>Genome sequencing project of Bacillus galactosidilyticus PL133.</title>
        <authorList>
            <person name="Gaiero J."/>
            <person name="Nicol R."/>
            <person name="Habash M."/>
        </authorList>
    </citation>
    <scope>NUCLEOTIDE SEQUENCE [LARGE SCALE GENOMIC DNA]</scope>
    <source>
        <strain evidence="2 3">PL133</strain>
    </source>
</reference>
<proteinExistence type="predicted"/>
<organism evidence="2 3">
    <name type="scientific">Lederbergia galactosidilytica</name>
    <dbReference type="NCBI Taxonomy" id="217031"/>
    <lineage>
        <taxon>Bacteria</taxon>
        <taxon>Bacillati</taxon>
        <taxon>Bacillota</taxon>
        <taxon>Bacilli</taxon>
        <taxon>Bacillales</taxon>
        <taxon>Bacillaceae</taxon>
        <taxon>Lederbergia</taxon>
    </lineage>
</organism>
<dbReference type="Gene3D" id="1.10.287.910">
    <property type="entry name" value="bacterial mercury transporter, merf"/>
    <property type="match status" value="1"/>
</dbReference>
<evidence type="ECO:0000313" key="2">
    <source>
        <dbReference type="EMBL" id="KRG13418.1"/>
    </source>
</evidence>
<dbReference type="Proteomes" id="UP000053881">
    <property type="component" value="Unassembled WGS sequence"/>
</dbReference>
<protein>
    <submittedName>
        <fullName evidence="2">Uncharacterized protein</fullName>
    </submittedName>
</protein>
<comment type="caution">
    <text evidence="2">The sequence shown here is derived from an EMBL/GenBank/DDBJ whole genome shotgun (WGS) entry which is preliminary data.</text>
</comment>
<sequence>MTVQKRKRKNVKNNDKLLFLGIPALLVLCCALPILLIAIGLSSMGAFLIGREVWIFGAVLLIVGLVMLVKRRGSRNTCQSDCCHSKFSEIEEKGGE</sequence>
<dbReference type="AlphaFoldDB" id="A0A0Q9Y6M1"/>